<accession>A0A346E0A4</accession>
<evidence type="ECO:0000256" key="4">
    <source>
        <dbReference type="ARBA" id="ARBA00022619"/>
    </source>
</evidence>
<name>A0A346E0A4_9ENTR</name>
<dbReference type="NCBIfam" id="TIGR00114">
    <property type="entry name" value="lumazine-synth"/>
    <property type="match status" value="1"/>
</dbReference>
<dbReference type="GO" id="GO:0009231">
    <property type="term" value="P:riboflavin biosynthetic process"/>
    <property type="evidence" value="ECO:0007669"/>
    <property type="project" value="UniProtKB-UniPathway"/>
</dbReference>
<evidence type="ECO:0000313" key="9">
    <source>
        <dbReference type="Proteomes" id="UP000256856"/>
    </source>
</evidence>
<protein>
    <recommendedName>
        <fullName evidence="3 7">6,7-dimethyl-8-ribityllumazine synthase</fullName>
        <ecNumber evidence="3 7">2.5.1.78</ecNumber>
    </recommendedName>
</protein>
<dbReference type="InterPro" id="IPR002180">
    <property type="entry name" value="LS/RS"/>
</dbReference>
<dbReference type="PANTHER" id="PTHR21058">
    <property type="entry name" value="6,7-DIMETHYL-8-RIBITYLLUMAZINE SYNTHASE DMRL SYNTHASE LUMAZINE SYNTHASE"/>
    <property type="match status" value="1"/>
</dbReference>
<organism evidence="8 9">
    <name type="scientific">Candidatus Purcelliella pentastirinorum</name>
    <dbReference type="NCBI Taxonomy" id="472834"/>
    <lineage>
        <taxon>Bacteria</taxon>
        <taxon>Pseudomonadati</taxon>
        <taxon>Pseudomonadota</taxon>
        <taxon>Gammaproteobacteria</taxon>
        <taxon>Enterobacterales</taxon>
        <taxon>Enterobacteriaceae</taxon>
        <taxon>Candidatus Purcelliella</taxon>
    </lineage>
</organism>
<dbReference type="Proteomes" id="UP000256856">
    <property type="component" value="Chromosome"/>
</dbReference>
<dbReference type="UniPathway" id="UPA00275">
    <property type="reaction ID" value="UER00404"/>
</dbReference>
<sequence length="108" mass="11797">MTVVWVPGACELPITCKIIANNKNFHAIIALGTIIKGETLHFKNITNIVNKEIANISITHSIPIIISVITTNNIEQAINRSGMKFGNKGYEAALVALEMINIIKKINS</sequence>
<dbReference type="AlphaFoldDB" id="A0A346E0A4"/>
<evidence type="ECO:0000256" key="2">
    <source>
        <dbReference type="ARBA" id="ARBA00007424"/>
    </source>
</evidence>
<keyword evidence="4" id="KW-0686">Riboflavin biosynthesis</keyword>
<dbReference type="EMBL" id="CP028374">
    <property type="protein sequence ID" value="AXN02409.1"/>
    <property type="molecule type" value="Genomic_DNA"/>
</dbReference>
<evidence type="ECO:0000256" key="5">
    <source>
        <dbReference type="ARBA" id="ARBA00022679"/>
    </source>
</evidence>
<dbReference type="PANTHER" id="PTHR21058:SF0">
    <property type="entry name" value="6,7-DIMETHYL-8-RIBITYLLUMAZINE SYNTHASE"/>
    <property type="match status" value="1"/>
</dbReference>
<dbReference type="GO" id="GO:0000906">
    <property type="term" value="F:6,7-dimethyl-8-ribityllumazine synthase activity"/>
    <property type="evidence" value="ECO:0007669"/>
    <property type="project" value="UniProtKB-UniRule"/>
</dbReference>
<dbReference type="Gene3D" id="3.40.50.960">
    <property type="entry name" value="Lumazine/riboflavin synthase"/>
    <property type="match status" value="1"/>
</dbReference>
<dbReference type="GO" id="GO:0005829">
    <property type="term" value="C:cytosol"/>
    <property type="evidence" value="ECO:0007669"/>
    <property type="project" value="TreeGrafter"/>
</dbReference>
<dbReference type="EC" id="2.5.1.78" evidence="3 7"/>
<evidence type="ECO:0000256" key="3">
    <source>
        <dbReference type="ARBA" id="ARBA00012664"/>
    </source>
</evidence>
<dbReference type="GO" id="GO:0009349">
    <property type="term" value="C:riboflavin synthase complex"/>
    <property type="evidence" value="ECO:0007669"/>
    <property type="project" value="UniProtKB-UniRule"/>
</dbReference>
<dbReference type="InterPro" id="IPR036467">
    <property type="entry name" value="LS/RS_sf"/>
</dbReference>
<dbReference type="SUPFAM" id="SSF52121">
    <property type="entry name" value="Lumazine synthase"/>
    <property type="match status" value="1"/>
</dbReference>
<evidence type="ECO:0000256" key="1">
    <source>
        <dbReference type="ARBA" id="ARBA00004917"/>
    </source>
</evidence>
<reference evidence="8 9" key="1">
    <citation type="submission" date="2018-03" db="EMBL/GenBank/DDBJ databases">
        <title>A parallel universe: an anciently diverged bacterial symbiosis in a Hawaiian planthopper (Hemiptera: Cixiidae) reveals rearranged nutritional responsibilities.</title>
        <authorList>
            <person name="Bennett G."/>
            <person name="Mao M."/>
        </authorList>
    </citation>
    <scope>NUCLEOTIDE SEQUENCE [LARGE SCALE GENOMIC DNA]</scope>
    <source>
        <strain evidence="8 9">OLIH</strain>
    </source>
</reference>
<proteinExistence type="inferred from homology"/>
<comment type="pathway">
    <text evidence="1">Cofactor biosynthesis; riboflavin biosynthesis; riboflavin from 2-hydroxy-3-oxobutyl phosphate and 5-amino-6-(D-ribitylamino)uracil: step 1/2.</text>
</comment>
<keyword evidence="5" id="KW-0808">Transferase</keyword>
<evidence type="ECO:0000313" key="8">
    <source>
        <dbReference type="EMBL" id="AXN02409.1"/>
    </source>
</evidence>
<keyword evidence="9" id="KW-1185">Reference proteome</keyword>
<comment type="similarity">
    <text evidence="2">Belongs to the DMRL synthase family.</text>
</comment>
<dbReference type="KEGG" id="ppet:C9I82_463"/>
<gene>
    <name evidence="8" type="ORF">C9I82_463</name>
</gene>
<comment type="catalytic activity">
    <reaction evidence="6">
        <text>(2S)-2-hydroxy-3-oxobutyl phosphate + 5-amino-6-(D-ribitylamino)uracil = 6,7-dimethyl-8-(1-D-ribityl)lumazine + phosphate + 2 H2O + H(+)</text>
        <dbReference type="Rhea" id="RHEA:26152"/>
        <dbReference type="ChEBI" id="CHEBI:15377"/>
        <dbReference type="ChEBI" id="CHEBI:15378"/>
        <dbReference type="ChEBI" id="CHEBI:15934"/>
        <dbReference type="ChEBI" id="CHEBI:43474"/>
        <dbReference type="ChEBI" id="CHEBI:58201"/>
        <dbReference type="ChEBI" id="CHEBI:58830"/>
        <dbReference type="EC" id="2.5.1.78"/>
    </reaction>
</comment>
<evidence type="ECO:0000256" key="7">
    <source>
        <dbReference type="NCBIfam" id="TIGR00114"/>
    </source>
</evidence>
<dbReference type="InterPro" id="IPR034964">
    <property type="entry name" value="LS"/>
</dbReference>
<dbReference type="Pfam" id="PF00885">
    <property type="entry name" value="DMRL_synthase"/>
    <property type="match status" value="1"/>
</dbReference>
<dbReference type="CDD" id="cd09209">
    <property type="entry name" value="Lumazine_synthase-I"/>
    <property type="match status" value="1"/>
</dbReference>
<evidence type="ECO:0000256" key="6">
    <source>
        <dbReference type="ARBA" id="ARBA00048785"/>
    </source>
</evidence>